<feature type="region of interest" description="Disordered" evidence="1">
    <location>
        <begin position="506"/>
        <end position="599"/>
    </location>
</feature>
<gene>
    <name evidence="3" type="ORF">SEMRO_264_G102460.1</name>
</gene>
<dbReference type="AlphaFoldDB" id="A0A9N8H9Q6"/>
<reference evidence="3" key="1">
    <citation type="submission" date="2020-06" db="EMBL/GenBank/DDBJ databases">
        <authorList>
            <consortium name="Plant Systems Biology data submission"/>
        </authorList>
    </citation>
    <scope>NUCLEOTIDE SEQUENCE</scope>
    <source>
        <strain evidence="3">D6</strain>
    </source>
</reference>
<comment type="caution">
    <text evidence="3">The sequence shown here is derived from an EMBL/GenBank/DDBJ whole genome shotgun (WGS) entry which is preliminary data.</text>
</comment>
<evidence type="ECO:0000313" key="4">
    <source>
        <dbReference type="Proteomes" id="UP001153069"/>
    </source>
</evidence>
<evidence type="ECO:0000256" key="2">
    <source>
        <dbReference type="SAM" id="SignalP"/>
    </source>
</evidence>
<keyword evidence="4" id="KW-1185">Reference proteome</keyword>
<proteinExistence type="predicted"/>
<keyword evidence="2" id="KW-0732">Signal</keyword>
<accession>A0A9N8H9Q6</accession>
<sequence>MTLKISSLFCRILPLALLLPTACHAQIQKYFTNEVNERAGPCPDDPLQIGYKHIIDVNTDQQTESDRVAAGQAPRTPYVFPLCNRFKYLMEERVLEVILPDITFVCGYNGTNVELCVLDGNEFQVNVAPGSTTTNATFAGISFFSYTGVAVKAYGDVRSNIRFNDVKFQGFQNSATAIHQSNPVGDKPMNVFVDTVLFENGVGRHLIDNEGGTLIVNDLTIGEGVIADSVIRTSKAGTSTLKTASATLSDLVRFTQTEGGSTHTVTGLTVTEMNSLGTVLYVTDGGSYLSATNVNVNNIRVLEAYRKKFMEDFTVQTSRNFNVLVATDQATADGTSFTVKDSDGVDRVFSASNGAVVNIHDSSATNLVGTSPPDLLSNVAMAEDGGSMNVLRLQVANVEWFSTVFCAICGSTIQVLNSCVDGGRVSAPAFKSADSTIDPATSNNYMNVEELTADRCFNNQQASVFSEQDTGEACFSETGTGACEGQCIAGFADAGECMVEGGPAAAQVTPSVAPPAQANPSCPASPPTPVPTLPPGFTVNGIPPGGGEPVVEETIPPGNPGGAPLGGGTPGSSPGGSPGSPGGSGGDGVNSAEPPSGDGSSANQYFHAFSVAGALVMARLVHRVLF</sequence>
<protein>
    <submittedName>
        <fullName evidence="3">Uncharacterized protein</fullName>
    </submittedName>
</protein>
<dbReference type="EMBL" id="CAICTM010000263">
    <property type="protein sequence ID" value="CAB9506351.1"/>
    <property type="molecule type" value="Genomic_DNA"/>
</dbReference>
<feature type="compositionally biased region" description="Pro residues" evidence="1">
    <location>
        <begin position="523"/>
        <end position="534"/>
    </location>
</feature>
<feature type="compositionally biased region" description="Gly residues" evidence="1">
    <location>
        <begin position="560"/>
        <end position="588"/>
    </location>
</feature>
<feature type="chain" id="PRO_5040453870" evidence="2">
    <location>
        <begin position="26"/>
        <end position="626"/>
    </location>
</feature>
<organism evidence="3 4">
    <name type="scientific">Seminavis robusta</name>
    <dbReference type="NCBI Taxonomy" id="568900"/>
    <lineage>
        <taxon>Eukaryota</taxon>
        <taxon>Sar</taxon>
        <taxon>Stramenopiles</taxon>
        <taxon>Ochrophyta</taxon>
        <taxon>Bacillariophyta</taxon>
        <taxon>Bacillariophyceae</taxon>
        <taxon>Bacillariophycidae</taxon>
        <taxon>Naviculales</taxon>
        <taxon>Naviculaceae</taxon>
        <taxon>Seminavis</taxon>
    </lineage>
</organism>
<evidence type="ECO:0000256" key="1">
    <source>
        <dbReference type="SAM" id="MobiDB-lite"/>
    </source>
</evidence>
<name>A0A9N8H9Q6_9STRA</name>
<feature type="signal peptide" evidence="2">
    <location>
        <begin position="1"/>
        <end position="25"/>
    </location>
</feature>
<evidence type="ECO:0000313" key="3">
    <source>
        <dbReference type="EMBL" id="CAB9506351.1"/>
    </source>
</evidence>
<dbReference type="Proteomes" id="UP001153069">
    <property type="component" value="Unassembled WGS sequence"/>
</dbReference>